<dbReference type="Pfam" id="PF00128">
    <property type="entry name" value="Alpha-amylase"/>
    <property type="match status" value="1"/>
</dbReference>
<reference evidence="4 5" key="1">
    <citation type="submission" date="2020-08" db="EMBL/GenBank/DDBJ databases">
        <title>Genome public.</title>
        <authorList>
            <person name="Liu C."/>
            <person name="Sun Q."/>
        </authorList>
    </citation>
    <scope>NUCLEOTIDE SEQUENCE [LARGE SCALE GENOMIC DNA]</scope>
    <source>
        <strain evidence="4 5">BX1</strain>
    </source>
</reference>
<keyword evidence="5" id="KW-1185">Reference proteome</keyword>
<accession>A0ABR7NJC0</accession>
<dbReference type="InterPro" id="IPR006047">
    <property type="entry name" value="GH13_cat_dom"/>
</dbReference>
<feature type="domain" description="Glycosyl hydrolase family 13 catalytic" evidence="3">
    <location>
        <begin position="143"/>
        <end position="548"/>
    </location>
</feature>
<dbReference type="CDD" id="cd11338">
    <property type="entry name" value="AmyAc_CMD"/>
    <property type="match status" value="1"/>
</dbReference>
<dbReference type="EMBL" id="JACRTB010000010">
    <property type="protein sequence ID" value="MBC8576310.1"/>
    <property type="molecule type" value="Genomic_DNA"/>
</dbReference>
<proteinExistence type="predicted"/>
<dbReference type="PANTHER" id="PTHR10357">
    <property type="entry name" value="ALPHA-AMYLASE FAMILY MEMBER"/>
    <property type="match status" value="1"/>
</dbReference>
<evidence type="ECO:0000259" key="3">
    <source>
        <dbReference type="SMART" id="SM00642"/>
    </source>
</evidence>
<name>A0ABR7NJC0_9FIRM</name>
<dbReference type="PANTHER" id="PTHR10357:SF210">
    <property type="entry name" value="MALTODEXTRIN GLUCOSIDASE"/>
    <property type="match status" value="1"/>
</dbReference>
<gene>
    <name evidence="4" type="ORF">H8717_07810</name>
</gene>
<dbReference type="InterPro" id="IPR017853">
    <property type="entry name" value="GH"/>
</dbReference>
<dbReference type="Gene3D" id="3.90.400.10">
    <property type="entry name" value="Oligo-1,6-glucosidase, Domain 2"/>
    <property type="match status" value="1"/>
</dbReference>
<dbReference type="SUPFAM" id="SSF51445">
    <property type="entry name" value="(Trans)glycosidases"/>
    <property type="match status" value="1"/>
</dbReference>
<keyword evidence="1 4" id="KW-0378">Hydrolase</keyword>
<dbReference type="GO" id="GO:0016787">
    <property type="term" value="F:hydrolase activity"/>
    <property type="evidence" value="ECO:0007669"/>
    <property type="project" value="UniProtKB-KW"/>
</dbReference>
<dbReference type="RefSeq" id="WP_262399841.1">
    <property type="nucleotide sequence ID" value="NZ_JACRTB010000010.1"/>
</dbReference>
<sequence>MNRPDFICFDSLSEEFKSPLGAVRAGEELRLSLRLPKRSGARSPRLLVYAADRWESPLLISPMTLLRDEPAQVWYTVRFTPPAPALLFYRFDVDLGGRRASVLRGKNLFEGGMGDGFSEHWQLTVCDPEMKPPAALAGGLLYQIFPDRFFASGQPKRDVPQDRELRADWGGEPRWRPDSDGKVRCGDYFGGDLEGIRQKLPYLESLGVTALYLNPIFEAHSNHRYNTADYRKIDPLLGGEQDLRRLCAEAKACGISVILDGVFSHTGSDSIYFNREGRYGDASGAFRDPESPYRSWYRFEHYPDRYQSWWGFETLPEVDEKNPDYLRFLTGAGGVIEHWMDAGVSGWRLDVADELPDEALDAICRAVRRCDPDAPVIGEVWEDASNKVSYGVRRRYLLGEQLSSVMNYPLTNAILAFIRSGDSYSLYETLLTQQENYPAPVRCALMNSLSTHDIPRAITALAGEPDAGSSREWQSAHGVLAPRDYERGVRLLRLASLLQYFLPGTPCLYYGDEAGMTGYRDPFNRGCYPWGREDADLLEWFRMLGALRREHRELLAGADCSLVEISREICSFVRPGPLCSLFVAVNRGDVPRPLRLPPGWNPALAQVLHGPGGLGALPAGEGLVLRYSAGAALN</sequence>
<keyword evidence="2" id="KW-0326">Glycosidase</keyword>
<dbReference type="InterPro" id="IPR045857">
    <property type="entry name" value="O16G_dom_2"/>
</dbReference>
<evidence type="ECO:0000313" key="4">
    <source>
        <dbReference type="EMBL" id="MBC8576310.1"/>
    </source>
</evidence>
<evidence type="ECO:0000256" key="2">
    <source>
        <dbReference type="ARBA" id="ARBA00023295"/>
    </source>
</evidence>
<comment type="caution">
    <text evidence="4">The sequence shown here is derived from an EMBL/GenBank/DDBJ whole genome shotgun (WGS) entry which is preliminary data.</text>
</comment>
<dbReference type="SMART" id="SM00642">
    <property type="entry name" value="Aamy"/>
    <property type="match status" value="1"/>
</dbReference>
<organism evidence="4 5">
    <name type="scientific">Yanshouia hominis</name>
    <dbReference type="NCBI Taxonomy" id="2763673"/>
    <lineage>
        <taxon>Bacteria</taxon>
        <taxon>Bacillati</taxon>
        <taxon>Bacillota</taxon>
        <taxon>Clostridia</taxon>
        <taxon>Eubacteriales</taxon>
        <taxon>Oscillospiraceae</taxon>
        <taxon>Yanshouia</taxon>
    </lineage>
</organism>
<protein>
    <submittedName>
        <fullName evidence="4">Glycoside hydrolase family 13 protein</fullName>
    </submittedName>
</protein>
<evidence type="ECO:0000313" key="5">
    <source>
        <dbReference type="Proteomes" id="UP000658131"/>
    </source>
</evidence>
<dbReference type="Gene3D" id="3.20.20.80">
    <property type="entry name" value="Glycosidases"/>
    <property type="match status" value="1"/>
</dbReference>
<dbReference type="Proteomes" id="UP000658131">
    <property type="component" value="Unassembled WGS sequence"/>
</dbReference>
<evidence type="ECO:0000256" key="1">
    <source>
        <dbReference type="ARBA" id="ARBA00022801"/>
    </source>
</evidence>